<dbReference type="GO" id="GO:0004325">
    <property type="term" value="F:ferrochelatase activity"/>
    <property type="evidence" value="ECO:0007669"/>
    <property type="project" value="InterPro"/>
</dbReference>
<evidence type="ECO:0000256" key="3">
    <source>
        <dbReference type="ARBA" id="ARBA00023002"/>
    </source>
</evidence>
<dbReference type="Gene3D" id="3.40.50.720">
    <property type="entry name" value="NAD(P)-binding Rossmann-like Domain"/>
    <property type="match status" value="1"/>
</dbReference>
<dbReference type="PANTHER" id="PTHR35330">
    <property type="entry name" value="SIROHEME BIOSYNTHESIS PROTEIN MET8"/>
    <property type="match status" value="1"/>
</dbReference>
<keyword evidence="3" id="KW-0560">Oxidoreductase</keyword>
<evidence type="ECO:0000259" key="6">
    <source>
        <dbReference type="Pfam" id="PF14824"/>
    </source>
</evidence>
<dbReference type="GO" id="GO:0043115">
    <property type="term" value="F:precorrin-2 dehydrogenase activity"/>
    <property type="evidence" value="ECO:0007669"/>
    <property type="project" value="UniProtKB-EC"/>
</dbReference>
<evidence type="ECO:0000256" key="2">
    <source>
        <dbReference type="ARBA" id="ARBA00012400"/>
    </source>
</evidence>
<evidence type="ECO:0000256" key="5">
    <source>
        <dbReference type="ARBA" id="ARBA00023244"/>
    </source>
</evidence>
<dbReference type="InterPro" id="IPR042518">
    <property type="entry name" value="SirC_C"/>
</dbReference>
<dbReference type="Gene3D" id="1.10.8.610">
    <property type="entry name" value="SirC, precorrin-2 dehydrogenase, C-terminal helical domain-like"/>
    <property type="match status" value="1"/>
</dbReference>
<keyword evidence="4" id="KW-0520">NAD</keyword>
<accession>X0WAE4</accession>
<evidence type="ECO:0000256" key="4">
    <source>
        <dbReference type="ARBA" id="ARBA00023027"/>
    </source>
</evidence>
<dbReference type="PANTHER" id="PTHR35330:SF1">
    <property type="entry name" value="SIROHEME BIOSYNTHESIS PROTEIN MET8"/>
    <property type="match status" value="1"/>
</dbReference>
<feature type="domain" description="Siroheme synthase central" evidence="6">
    <location>
        <begin position="44"/>
        <end position="70"/>
    </location>
</feature>
<dbReference type="GO" id="GO:0019354">
    <property type="term" value="P:siroheme biosynthetic process"/>
    <property type="evidence" value="ECO:0007669"/>
    <property type="project" value="UniProtKB-UniPathway"/>
</dbReference>
<dbReference type="NCBIfam" id="TIGR01470">
    <property type="entry name" value="cysG_Nterm"/>
    <property type="match status" value="1"/>
</dbReference>
<comment type="caution">
    <text evidence="7">The sequence shown here is derived from an EMBL/GenBank/DDBJ whole genome shotgun (WGS) entry which is preliminary data.</text>
</comment>
<dbReference type="Pfam" id="PF13241">
    <property type="entry name" value="NAD_binding_7"/>
    <property type="match status" value="1"/>
</dbReference>
<evidence type="ECO:0000313" key="7">
    <source>
        <dbReference type="EMBL" id="GAG27919.1"/>
    </source>
</evidence>
<dbReference type="InterPro" id="IPR006367">
    <property type="entry name" value="Sirohaem_synthase_N"/>
</dbReference>
<keyword evidence="5" id="KW-0627">Porphyrin biosynthesis</keyword>
<protein>
    <recommendedName>
        <fullName evidence="2">precorrin-2 dehydrogenase</fullName>
        <ecNumber evidence="2">1.3.1.76</ecNumber>
    </recommendedName>
</protein>
<dbReference type="UniPathway" id="UPA00262">
    <property type="reaction ID" value="UER00222"/>
</dbReference>
<dbReference type="AlphaFoldDB" id="X0WAE4"/>
<dbReference type="EMBL" id="BARS01032439">
    <property type="protein sequence ID" value="GAG27919.1"/>
    <property type="molecule type" value="Genomic_DNA"/>
</dbReference>
<dbReference type="InterPro" id="IPR028281">
    <property type="entry name" value="Sirohaem_synthase_central"/>
</dbReference>
<organism evidence="7">
    <name type="scientific">marine sediment metagenome</name>
    <dbReference type="NCBI Taxonomy" id="412755"/>
    <lineage>
        <taxon>unclassified sequences</taxon>
        <taxon>metagenomes</taxon>
        <taxon>ecological metagenomes</taxon>
    </lineage>
</organism>
<sequence length="135" mass="14922">MVAATDNSKINSQVAEEALKLGILINVVDTPELSSFIVPSCLRRGDVTIAISTGGKSPALARRLRTELEKSFGDEYASLALLVSQVRSELKQEGVTIPAEVWQQALDLDVLLELLRLGQWDEAKQRLLSILRRHE</sequence>
<dbReference type="SUPFAM" id="SSF75615">
    <property type="entry name" value="Siroheme synthase middle domains-like"/>
    <property type="match status" value="1"/>
</dbReference>
<proteinExistence type="predicted"/>
<gene>
    <name evidence="7" type="ORF">S01H1_50349</name>
</gene>
<dbReference type="Pfam" id="PF14824">
    <property type="entry name" value="Sirohm_synth_M"/>
    <property type="match status" value="1"/>
</dbReference>
<reference evidence="7" key="1">
    <citation type="journal article" date="2014" name="Front. Microbiol.">
        <title>High frequency of phylogenetically diverse reductive dehalogenase-homologous genes in deep subseafloor sedimentary metagenomes.</title>
        <authorList>
            <person name="Kawai M."/>
            <person name="Futagami T."/>
            <person name="Toyoda A."/>
            <person name="Takaki Y."/>
            <person name="Nishi S."/>
            <person name="Hori S."/>
            <person name="Arai W."/>
            <person name="Tsubouchi T."/>
            <person name="Morono Y."/>
            <person name="Uchiyama I."/>
            <person name="Ito T."/>
            <person name="Fujiyama A."/>
            <person name="Inagaki F."/>
            <person name="Takami H."/>
        </authorList>
    </citation>
    <scope>NUCLEOTIDE SEQUENCE</scope>
    <source>
        <strain evidence="7">Expedition CK06-06</strain>
    </source>
</reference>
<name>X0WAE4_9ZZZZ</name>
<dbReference type="EC" id="1.3.1.76" evidence="2"/>
<dbReference type="InterPro" id="IPR028161">
    <property type="entry name" value="Met8-like"/>
</dbReference>
<comment type="pathway">
    <text evidence="1">Porphyrin-containing compound metabolism; siroheme biosynthesis; sirohydrochlorin from precorrin-2: step 1/1.</text>
</comment>
<evidence type="ECO:0000256" key="1">
    <source>
        <dbReference type="ARBA" id="ARBA00005010"/>
    </source>
</evidence>